<name>A0A1V0SAH5_9VIRU</name>
<gene>
    <name evidence="1" type="ORF">Catovirus_1_724</name>
</gene>
<organism evidence="1">
    <name type="scientific">Catovirus CTV1</name>
    <dbReference type="NCBI Taxonomy" id="1977631"/>
    <lineage>
        <taxon>Viruses</taxon>
        <taxon>Varidnaviria</taxon>
        <taxon>Bamfordvirae</taxon>
        <taxon>Nucleocytoviricota</taxon>
        <taxon>Megaviricetes</taxon>
        <taxon>Imitervirales</taxon>
        <taxon>Mimiviridae</taxon>
        <taxon>Klosneuvirinae</taxon>
        <taxon>Catovirus</taxon>
    </lineage>
</organism>
<reference evidence="1" key="1">
    <citation type="journal article" date="2017" name="Science">
        <title>Giant viruses with an expanded complement of translation system components.</title>
        <authorList>
            <person name="Schulz F."/>
            <person name="Yutin N."/>
            <person name="Ivanova N.N."/>
            <person name="Ortega D.R."/>
            <person name="Lee T.K."/>
            <person name="Vierheilig J."/>
            <person name="Daims H."/>
            <person name="Horn M."/>
            <person name="Wagner M."/>
            <person name="Jensen G.J."/>
            <person name="Kyrpides N.C."/>
            <person name="Koonin E.V."/>
            <person name="Woyke T."/>
        </authorList>
    </citation>
    <scope>NUCLEOTIDE SEQUENCE</scope>
    <source>
        <strain evidence="1">CTV1</strain>
    </source>
</reference>
<accession>A0A1V0SAH5</accession>
<sequence>MNYLSAASLYIYKRILGIKEQIQEKDMRVTKYSLNSDDLSKLLLDNFNKVKIDDIDTIDTLCTLYNGIPEENNNCNNTIVYQINDDRLNNFGNIVFQLVNSNDCDEVCKFIVVRKFCHMDGNNKVYKQNHVYFPLVKIKKYYIYTNNILESEQICIKLCR</sequence>
<protein>
    <submittedName>
        <fullName evidence="1">Uncharacterized protein</fullName>
    </submittedName>
</protein>
<proteinExistence type="predicted"/>
<evidence type="ECO:0000313" key="1">
    <source>
        <dbReference type="EMBL" id="ARF08674.1"/>
    </source>
</evidence>
<dbReference type="EMBL" id="KY684083">
    <property type="protein sequence ID" value="ARF08674.1"/>
    <property type="molecule type" value="Genomic_DNA"/>
</dbReference>